<protein>
    <recommendedName>
        <fullName evidence="3">C2H2-type domain-containing protein</fullName>
    </recommendedName>
</protein>
<feature type="compositionally biased region" description="Basic and acidic residues" evidence="2">
    <location>
        <begin position="232"/>
        <end position="246"/>
    </location>
</feature>
<dbReference type="EMBL" id="KZ613946">
    <property type="protein sequence ID" value="PMD39582.1"/>
    <property type="molecule type" value="Genomic_DNA"/>
</dbReference>
<accession>A0A2J6RM57</accession>
<keyword evidence="1" id="KW-0862">Zinc</keyword>
<evidence type="ECO:0000313" key="4">
    <source>
        <dbReference type="EMBL" id="PMD39582.1"/>
    </source>
</evidence>
<dbReference type="OrthoDB" id="4161727at2759"/>
<sequence length="756" mass="83878">MDAITRHDLVLLSLPPGRVAAESFGVPTVSMSIKPKGRIGTGDPPENVEVFDLDYPRAGDDRQFRLFNYDYHSRGTPSETPRSEACALDLTLKFQGLAMEDSDEEQETDNYTFSPKFLTASNQGMRAESVPLLASGLSRSIEVKHPPEPSENSGKVTLKSPSAEDTGARNPAFQGSNISTRLDRIQKSFKLREKAEALPANHEKSDEKLQHERLQTDFGAHIAVGGSTESTTRSDHSSGEKCSERELQKERYITTSRRAAMPSKEKNFMSHEEDITAGLCEPCLDPKTAIQPLLPAADALNVVIKSTAEATTSLEFDLAAHSIFGAGSWIENDTHDLPTLDVEGLGEFPSTGNDSEAPKDQRRKVTFTTCHGNSDAGSTARKDSGASSSESGSRETRQPPPNGGGNPKHPSGGSNGPGEDDDPIQSKKAKTENGTDRRFVCPFNFHDPAYFRRTLEHGEKFALCATGKGFRDVARVKEHLRRVHSPEISCYRCGSTFEVQPDLELHLNLGNDERPACIVRKLPTLRSMTPEMMSRLAIRGKRLSSLSEEEKWFKIYQMLFPDDPKPSTRPYRHDFDQPLPPSPDRLPNILPCESDLPRLLERRVEPQLGRLISDPDCREQIMKIFMSELVFCMNQVSVDYAETAITFDESHMQKHRQSAVSSIDSAYGSRCGHTDCMGNCSASAQLVSPTSQSQGHAEPFRSPVFDPVKQYLEPSFFSDPEPTENQQWIEDMDDLRDYNFSGPYSDSPYLDDSGTT</sequence>
<evidence type="ECO:0000313" key="5">
    <source>
        <dbReference type="Proteomes" id="UP000235786"/>
    </source>
</evidence>
<evidence type="ECO:0000256" key="2">
    <source>
        <dbReference type="SAM" id="MobiDB-lite"/>
    </source>
</evidence>
<feature type="region of interest" description="Disordered" evidence="2">
    <location>
        <begin position="340"/>
        <end position="435"/>
    </location>
</feature>
<feature type="region of interest" description="Disordered" evidence="2">
    <location>
        <begin position="713"/>
        <end position="756"/>
    </location>
</feature>
<dbReference type="InterPro" id="IPR013087">
    <property type="entry name" value="Znf_C2H2_type"/>
</dbReference>
<evidence type="ECO:0000259" key="3">
    <source>
        <dbReference type="PROSITE" id="PS50157"/>
    </source>
</evidence>
<dbReference type="Proteomes" id="UP000235786">
    <property type="component" value="Unassembled WGS sequence"/>
</dbReference>
<organism evidence="4 5">
    <name type="scientific">Hyaloscypha variabilis (strain UAMH 11265 / GT02V1 / F)</name>
    <name type="common">Meliniomyces variabilis</name>
    <dbReference type="NCBI Taxonomy" id="1149755"/>
    <lineage>
        <taxon>Eukaryota</taxon>
        <taxon>Fungi</taxon>
        <taxon>Dikarya</taxon>
        <taxon>Ascomycota</taxon>
        <taxon>Pezizomycotina</taxon>
        <taxon>Leotiomycetes</taxon>
        <taxon>Helotiales</taxon>
        <taxon>Hyaloscyphaceae</taxon>
        <taxon>Hyaloscypha</taxon>
        <taxon>Hyaloscypha variabilis</taxon>
    </lineage>
</organism>
<keyword evidence="1" id="KW-0479">Metal-binding</keyword>
<dbReference type="PROSITE" id="PS50157">
    <property type="entry name" value="ZINC_FINGER_C2H2_2"/>
    <property type="match status" value="1"/>
</dbReference>
<keyword evidence="5" id="KW-1185">Reference proteome</keyword>
<feature type="region of interest" description="Disordered" evidence="2">
    <location>
        <begin position="225"/>
        <end position="246"/>
    </location>
</feature>
<evidence type="ECO:0000256" key="1">
    <source>
        <dbReference type="PROSITE-ProRule" id="PRU00042"/>
    </source>
</evidence>
<keyword evidence="1" id="KW-0863">Zinc-finger</keyword>
<proteinExistence type="predicted"/>
<dbReference type="PANTHER" id="PTHR38166">
    <property type="entry name" value="C2H2-TYPE DOMAIN-CONTAINING PROTEIN-RELATED"/>
    <property type="match status" value="1"/>
</dbReference>
<feature type="domain" description="C2H2-type" evidence="3">
    <location>
        <begin position="488"/>
        <end position="515"/>
    </location>
</feature>
<feature type="region of interest" description="Disordered" evidence="2">
    <location>
        <begin position="142"/>
        <end position="175"/>
    </location>
</feature>
<name>A0A2J6RM57_HYAVF</name>
<dbReference type="GO" id="GO:0008270">
    <property type="term" value="F:zinc ion binding"/>
    <property type="evidence" value="ECO:0007669"/>
    <property type="project" value="UniProtKB-KW"/>
</dbReference>
<feature type="compositionally biased region" description="Polar residues" evidence="2">
    <location>
        <begin position="366"/>
        <end position="377"/>
    </location>
</feature>
<gene>
    <name evidence="4" type="ORF">L207DRAFT_566534</name>
</gene>
<dbReference type="PANTHER" id="PTHR38166:SF1">
    <property type="entry name" value="C2H2-TYPE DOMAIN-CONTAINING PROTEIN"/>
    <property type="match status" value="1"/>
</dbReference>
<dbReference type="AlphaFoldDB" id="A0A2J6RM57"/>
<reference evidence="4 5" key="1">
    <citation type="submission" date="2016-04" db="EMBL/GenBank/DDBJ databases">
        <title>A degradative enzymes factory behind the ericoid mycorrhizal symbiosis.</title>
        <authorList>
            <consortium name="DOE Joint Genome Institute"/>
            <person name="Martino E."/>
            <person name="Morin E."/>
            <person name="Grelet G."/>
            <person name="Kuo A."/>
            <person name="Kohler A."/>
            <person name="Daghino S."/>
            <person name="Barry K."/>
            <person name="Choi C."/>
            <person name="Cichocki N."/>
            <person name="Clum A."/>
            <person name="Copeland A."/>
            <person name="Hainaut M."/>
            <person name="Haridas S."/>
            <person name="Labutti K."/>
            <person name="Lindquist E."/>
            <person name="Lipzen A."/>
            <person name="Khouja H.-R."/>
            <person name="Murat C."/>
            <person name="Ohm R."/>
            <person name="Olson A."/>
            <person name="Spatafora J."/>
            <person name="Veneault-Fourrey C."/>
            <person name="Henrissat B."/>
            <person name="Grigoriev I."/>
            <person name="Martin F."/>
            <person name="Perotto S."/>
        </authorList>
    </citation>
    <scope>NUCLEOTIDE SEQUENCE [LARGE SCALE GENOMIC DNA]</scope>
    <source>
        <strain evidence="4 5">F</strain>
    </source>
</reference>